<dbReference type="KEGG" id="cthi:THC_1356"/>
<keyword evidence="3" id="KW-0472">Membrane</keyword>
<evidence type="ECO:0000313" key="4">
    <source>
        <dbReference type="EMBL" id="BAU23722.1"/>
    </source>
</evidence>
<evidence type="ECO:0000313" key="5">
    <source>
        <dbReference type="Proteomes" id="UP000068196"/>
    </source>
</evidence>
<dbReference type="GO" id="GO:0008654">
    <property type="term" value="P:phospholipid biosynthetic process"/>
    <property type="evidence" value="ECO:0007669"/>
    <property type="project" value="InterPro"/>
</dbReference>
<dbReference type="PROSITE" id="PS00379">
    <property type="entry name" value="CDP_ALCOHOL_P_TRANSF"/>
    <property type="match status" value="1"/>
</dbReference>
<keyword evidence="5" id="KW-1185">Reference proteome</keyword>
<organism evidence="4 5">
    <name type="scientific">Caldimicrobium thiodismutans</name>
    <dbReference type="NCBI Taxonomy" id="1653476"/>
    <lineage>
        <taxon>Bacteria</taxon>
        <taxon>Pseudomonadati</taxon>
        <taxon>Thermodesulfobacteriota</taxon>
        <taxon>Thermodesulfobacteria</taxon>
        <taxon>Thermodesulfobacteriales</taxon>
        <taxon>Thermodesulfobacteriaceae</taxon>
        <taxon>Caldimicrobium</taxon>
    </lineage>
</organism>
<dbReference type="Gene3D" id="1.20.120.1760">
    <property type="match status" value="1"/>
</dbReference>
<comment type="similarity">
    <text evidence="2">Belongs to the CDP-alcohol phosphatidyltransferase class-I family.</text>
</comment>
<reference evidence="4 5" key="1">
    <citation type="journal article" date="2016" name="Int. J. Syst. Evol. Microbiol.">
        <title>Caldimicrobium thiodismutans sp. nov., a sulfur-disproportionating bacterium isolated from a hot spring, and emended description of the genus Caldimicrobium.</title>
        <authorList>
            <person name="Kojima H."/>
            <person name="Umezawa K."/>
            <person name="Fukui M."/>
        </authorList>
    </citation>
    <scope>NUCLEOTIDE SEQUENCE [LARGE SCALE GENOMIC DNA]</scope>
    <source>
        <strain evidence="4 5">TF1</strain>
    </source>
</reference>
<evidence type="ECO:0000256" key="1">
    <source>
        <dbReference type="ARBA" id="ARBA00022679"/>
    </source>
</evidence>
<proteinExistence type="inferred from homology"/>
<feature type="transmembrane region" description="Helical" evidence="3">
    <location>
        <begin position="21"/>
        <end position="49"/>
    </location>
</feature>
<gene>
    <name evidence="4" type="ORF">THC_1356</name>
</gene>
<dbReference type="STRING" id="1653476.THC_1356"/>
<feature type="transmembrane region" description="Helical" evidence="3">
    <location>
        <begin position="156"/>
        <end position="178"/>
    </location>
</feature>
<dbReference type="AlphaFoldDB" id="A0A0U4W3P8"/>
<dbReference type="RefSeq" id="WP_068515189.1">
    <property type="nucleotide sequence ID" value="NZ_AP014945.1"/>
</dbReference>
<sequence>MSRMSLTERIKLSTEPLLLPLVKVLVNLNVHPNVITLLCFLGFIISAFFIAQGRFLVAGLVLLIFAPLDAVDGLLARTAKKVTAFGAFLDSTMDRYGEIFLFLALTYYFMLKGSVSGILLSFLGITGSLMVSYTRARAEGVGIACKVGLLTRFERLTLIIISLILDSIFLCLTILAFFTHLTTFQRIWHVYKNSKEIK</sequence>
<protein>
    <submittedName>
        <fullName evidence="4">CDP-alcohol phosphatidyltransferase</fullName>
    </submittedName>
</protein>
<dbReference type="PATRIC" id="fig|1653476.3.peg.1405"/>
<feature type="transmembrane region" description="Helical" evidence="3">
    <location>
        <begin position="55"/>
        <end position="75"/>
    </location>
</feature>
<name>A0A0U4W3P8_9BACT</name>
<reference evidence="5" key="2">
    <citation type="journal article" date="2016" name="Int. J. Syst. Evol. Microbiol.">
        <title>Caldimicrobium thiodismutans sp. nov., a sulfur-disproportionating bacterium isolated from a hot spring.</title>
        <authorList>
            <person name="Kojima H."/>
            <person name="Umezawa K."/>
            <person name="Fukui M."/>
        </authorList>
    </citation>
    <scope>NUCLEOTIDE SEQUENCE [LARGE SCALE GENOMIC DNA]</scope>
    <source>
        <strain evidence="5">TF1</strain>
    </source>
</reference>
<evidence type="ECO:0000256" key="2">
    <source>
        <dbReference type="RuleBase" id="RU003750"/>
    </source>
</evidence>
<dbReference type="Proteomes" id="UP000068196">
    <property type="component" value="Chromosome"/>
</dbReference>
<feature type="transmembrane region" description="Helical" evidence="3">
    <location>
        <begin position="96"/>
        <end position="111"/>
    </location>
</feature>
<dbReference type="InterPro" id="IPR048254">
    <property type="entry name" value="CDP_ALCOHOL_P_TRANSF_CS"/>
</dbReference>
<keyword evidence="3" id="KW-1133">Transmembrane helix</keyword>
<dbReference type="GO" id="GO:0016780">
    <property type="term" value="F:phosphotransferase activity, for other substituted phosphate groups"/>
    <property type="evidence" value="ECO:0007669"/>
    <property type="project" value="InterPro"/>
</dbReference>
<keyword evidence="1 2" id="KW-0808">Transferase</keyword>
<accession>A0A0U4W3P8</accession>
<dbReference type="OrthoDB" id="116551at2"/>
<dbReference type="Pfam" id="PF01066">
    <property type="entry name" value="CDP-OH_P_transf"/>
    <property type="match status" value="1"/>
</dbReference>
<evidence type="ECO:0000256" key="3">
    <source>
        <dbReference type="SAM" id="Phobius"/>
    </source>
</evidence>
<dbReference type="EMBL" id="AP014945">
    <property type="protein sequence ID" value="BAU23722.1"/>
    <property type="molecule type" value="Genomic_DNA"/>
</dbReference>
<dbReference type="InterPro" id="IPR043130">
    <property type="entry name" value="CDP-OH_PTrfase_TM_dom"/>
</dbReference>
<keyword evidence="3" id="KW-0812">Transmembrane</keyword>
<dbReference type="GO" id="GO:0016020">
    <property type="term" value="C:membrane"/>
    <property type="evidence" value="ECO:0007669"/>
    <property type="project" value="InterPro"/>
</dbReference>
<dbReference type="InterPro" id="IPR000462">
    <property type="entry name" value="CDP-OH_P_trans"/>
</dbReference>